<feature type="domain" description="PurM-like C-terminal" evidence="3">
    <location>
        <begin position="153"/>
        <end position="304"/>
    </location>
</feature>
<dbReference type="Gene3D" id="3.30.1330.10">
    <property type="entry name" value="PurM-like, N-terminal domain"/>
    <property type="match status" value="1"/>
</dbReference>
<dbReference type="KEGG" id="aram:KAR29_04095"/>
<dbReference type="PANTHER" id="PTHR30303:SF4">
    <property type="entry name" value="HYDROGENASE EXPRESSION_FORMATION PROTEIN HYPE"/>
    <property type="match status" value="1"/>
</dbReference>
<evidence type="ECO:0000313" key="4">
    <source>
        <dbReference type="EMBL" id="QTX33672.1"/>
    </source>
</evidence>
<evidence type="ECO:0000259" key="3">
    <source>
        <dbReference type="Pfam" id="PF02769"/>
    </source>
</evidence>
<reference evidence="5" key="1">
    <citation type="submission" date="2021-04" db="EMBL/GenBank/DDBJ databases">
        <title>A novel Synergistetes isolate from a pyrite-forming mixed culture.</title>
        <authorList>
            <person name="Bunk B."/>
            <person name="Sproer C."/>
            <person name="Spring S."/>
            <person name="Pester M."/>
        </authorList>
    </citation>
    <scope>NUCLEOTIDE SEQUENCE [LARGE SCALE GENOMIC DNA]</scope>
    <source>
        <strain evidence="5">J.5.4.2-T.3.5.2</strain>
    </source>
</reference>
<dbReference type="InterPro" id="IPR036921">
    <property type="entry name" value="PurM-like_N_sf"/>
</dbReference>
<dbReference type="SUPFAM" id="SSF55326">
    <property type="entry name" value="PurM N-terminal domain-like"/>
    <property type="match status" value="1"/>
</dbReference>
<name>A0A9Q7F181_9BACT</name>
<proteinExistence type="inferred from homology"/>
<dbReference type="InterPro" id="IPR011854">
    <property type="entry name" value="HypE"/>
</dbReference>
<dbReference type="AlphaFoldDB" id="A0A9Q7F181"/>
<dbReference type="Pfam" id="PF02769">
    <property type="entry name" value="AIRS_C"/>
    <property type="match status" value="1"/>
</dbReference>
<evidence type="ECO:0000256" key="1">
    <source>
        <dbReference type="ARBA" id="ARBA00006243"/>
    </source>
</evidence>
<evidence type="ECO:0000313" key="5">
    <source>
        <dbReference type="Proteomes" id="UP000671879"/>
    </source>
</evidence>
<comment type="similarity">
    <text evidence="1">Belongs to the HypE family.</text>
</comment>
<dbReference type="Proteomes" id="UP000671879">
    <property type="component" value="Chromosome"/>
</dbReference>
<dbReference type="SUPFAM" id="SSF56042">
    <property type="entry name" value="PurM C-terminal domain-like"/>
    <property type="match status" value="1"/>
</dbReference>
<accession>A0A9Q7F181</accession>
<feature type="domain" description="PurM-like N-terminal" evidence="2">
    <location>
        <begin position="36"/>
        <end position="142"/>
    </location>
</feature>
<dbReference type="GO" id="GO:0051604">
    <property type="term" value="P:protein maturation"/>
    <property type="evidence" value="ECO:0007669"/>
    <property type="project" value="TreeGrafter"/>
</dbReference>
<dbReference type="InterPro" id="IPR010918">
    <property type="entry name" value="PurM-like_C_dom"/>
</dbReference>
<evidence type="ECO:0000259" key="2">
    <source>
        <dbReference type="Pfam" id="PF00586"/>
    </source>
</evidence>
<keyword evidence="5" id="KW-1185">Reference proteome</keyword>
<organism evidence="4 5">
    <name type="scientific">Aminithiophilus ramosus</name>
    <dbReference type="NCBI Taxonomy" id="3029084"/>
    <lineage>
        <taxon>Bacteria</taxon>
        <taxon>Thermotogati</taxon>
        <taxon>Synergistota</taxon>
        <taxon>Synergistia</taxon>
        <taxon>Synergistales</taxon>
        <taxon>Aminithiophilaceae</taxon>
        <taxon>Aminithiophilus</taxon>
    </lineage>
</organism>
<dbReference type="PANTHER" id="PTHR30303">
    <property type="entry name" value="HYDROGENASE ISOENZYMES FORMATION PROTEIN HYPE"/>
    <property type="match status" value="1"/>
</dbReference>
<gene>
    <name evidence="4" type="ORF">KAR29_04095</name>
</gene>
<sequence length="324" mass="34800">MNFCPSGKLAPELLEHHVLEYRGTDRPEVLVGPRVGEDAAVIAWPSGDFLVASSDPIVGATKGAGRLLVQVNANDIVAKGGEPCYLIVTLILPASQGEDEASALMAEIDGACRELGVAVVGGHTEFTPRYDRPVLVGTMLGRARRVLRIERMEPGDLLVMTKHVGIEGMSILAQDRPDLVAPLLGEEALADVLSWTGLLSVVPEGRLLRDLARFMHDPTEGGLLGGFGEISRLSRLGLCLHRDAVPVHRHTRRLAQALDFDPLRLISSGVLLAVLPPEHLAEAGRRLDGAALEWAVVGHVVDGPGDCPPSLDEELWRLLELKGE</sequence>
<dbReference type="InterPro" id="IPR016188">
    <property type="entry name" value="PurM-like_N"/>
</dbReference>
<dbReference type="EMBL" id="CP072943">
    <property type="protein sequence ID" value="QTX33672.1"/>
    <property type="molecule type" value="Genomic_DNA"/>
</dbReference>
<dbReference type="Gene3D" id="3.90.650.10">
    <property type="entry name" value="PurM-like C-terminal domain"/>
    <property type="match status" value="1"/>
</dbReference>
<protein>
    <submittedName>
        <fullName evidence="4">Hydrogenase expression protein</fullName>
    </submittedName>
</protein>
<dbReference type="InterPro" id="IPR036676">
    <property type="entry name" value="PurM-like_C_sf"/>
</dbReference>
<dbReference type="Pfam" id="PF00586">
    <property type="entry name" value="AIRS"/>
    <property type="match status" value="1"/>
</dbReference>